<dbReference type="GO" id="GO:0008757">
    <property type="term" value="F:S-adenosylmethionine-dependent methyltransferase activity"/>
    <property type="evidence" value="ECO:0007669"/>
    <property type="project" value="InterPro"/>
</dbReference>
<dbReference type="GO" id="GO:0005524">
    <property type="term" value="F:ATP binding"/>
    <property type="evidence" value="ECO:0007669"/>
    <property type="project" value="UniProtKB-UniRule"/>
</dbReference>
<dbReference type="Proteomes" id="UP000717515">
    <property type="component" value="Unassembled WGS sequence"/>
</dbReference>
<dbReference type="SUPFAM" id="SSF56112">
    <property type="entry name" value="Protein kinase-like (PK-like)"/>
    <property type="match status" value="1"/>
</dbReference>
<feature type="compositionally biased region" description="Polar residues" evidence="10">
    <location>
        <begin position="540"/>
        <end position="551"/>
    </location>
</feature>
<protein>
    <recommendedName>
        <fullName evidence="1">non-specific serine/threonine protein kinase</fullName>
        <ecNumber evidence="1">2.7.11.1</ecNumber>
    </recommendedName>
</protein>
<dbReference type="InterPro" id="IPR011009">
    <property type="entry name" value="Kinase-like_dom_sf"/>
</dbReference>
<evidence type="ECO:0000256" key="4">
    <source>
        <dbReference type="ARBA" id="ARBA00022741"/>
    </source>
</evidence>
<dbReference type="InterPro" id="IPR000719">
    <property type="entry name" value="Prot_kinase_dom"/>
</dbReference>
<name>A0A9P8A098_MORAP</name>
<dbReference type="GO" id="GO:0050684">
    <property type="term" value="P:regulation of mRNA processing"/>
    <property type="evidence" value="ECO:0007669"/>
    <property type="project" value="TreeGrafter"/>
</dbReference>
<dbReference type="Pfam" id="PF07942">
    <property type="entry name" value="CARME"/>
    <property type="match status" value="1"/>
</dbReference>
<evidence type="ECO:0000256" key="9">
    <source>
        <dbReference type="PROSITE-ProRule" id="PRU10141"/>
    </source>
</evidence>
<dbReference type="PANTHER" id="PTHR47634">
    <property type="entry name" value="PROTEIN KINASE DOMAIN-CONTAINING PROTEIN-RELATED"/>
    <property type="match status" value="1"/>
</dbReference>
<dbReference type="Pfam" id="PF00069">
    <property type="entry name" value="Pkinase"/>
    <property type="match status" value="2"/>
</dbReference>
<dbReference type="InterPro" id="IPR051334">
    <property type="entry name" value="SRPK"/>
</dbReference>
<evidence type="ECO:0000256" key="8">
    <source>
        <dbReference type="ARBA" id="ARBA00048679"/>
    </source>
</evidence>
<comment type="catalytic activity">
    <reaction evidence="8">
        <text>L-seryl-[protein] + ATP = O-phospho-L-seryl-[protein] + ADP + H(+)</text>
        <dbReference type="Rhea" id="RHEA:17989"/>
        <dbReference type="Rhea" id="RHEA-COMP:9863"/>
        <dbReference type="Rhea" id="RHEA-COMP:11604"/>
        <dbReference type="ChEBI" id="CHEBI:15378"/>
        <dbReference type="ChEBI" id="CHEBI:29999"/>
        <dbReference type="ChEBI" id="CHEBI:30616"/>
        <dbReference type="ChEBI" id="CHEBI:83421"/>
        <dbReference type="ChEBI" id="CHEBI:456216"/>
        <dbReference type="EC" id="2.7.11.1"/>
    </reaction>
</comment>
<dbReference type="PROSITE" id="PS00108">
    <property type="entry name" value="PROTEIN_KINASE_ST"/>
    <property type="match status" value="1"/>
</dbReference>
<accession>A0A9P8A098</accession>
<dbReference type="SUPFAM" id="SSF53335">
    <property type="entry name" value="S-adenosyl-L-methionine-dependent methyltransferases"/>
    <property type="match status" value="1"/>
</dbReference>
<keyword evidence="6 9" id="KW-0067">ATP-binding</keyword>
<evidence type="ECO:0000259" key="11">
    <source>
        <dbReference type="PROSITE" id="PS50011"/>
    </source>
</evidence>
<dbReference type="EC" id="2.7.11.1" evidence="1"/>
<proteinExistence type="predicted"/>
<evidence type="ECO:0000256" key="6">
    <source>
        <dbReference type="ARBA" id="ARBA00022840"/>
    </source>
</evidence>
<feature type="region of interest" description="Disordered" evidence="10">
    <location>
        <begin position="1"/>
        <end position="65"/>
    </location>
</feature>
<dbReference type="InterPro" id="IPR008271">
    <property type="entry name" value="Ser/Thr_kinase_AS"/>
</dbReference>
<dbReference type="Gene3D" id="3.40.50.150">
    <property type="entry name" value="Vaccinia Virus protein VP39"/>
    <property type="match status" value="1"/>
</dbReference>
<feature type="compositionally biased region" description="Polar residues" evidence="10">
    <location>
        <begin position="559"/>
        <end position="570"/>
    </location>
</feature>
<dbReference type="GO" id="GO:0004674">
    <property type="term" value="F:protein serine/threonine kinase activity"/>
    <property type="evidence" value="ECO:0007669"/>
    <property type="project" value="UniProtKB-KW"/>
</dbReference>
<dbReference type="GO" id="GO:0000245">
    <property type="term" value="P:spliceosomal complex assembly"/>
    <property type="evidence" value="ECO:0007669"/>
    <property type="project" value="TreeGrafter"/>
</dbReference>
<evidence type="ECO:0000256" key="2">
    <source>
        <dbReference type="ARBA" id="ARBA00022527"/>
    </source>
</evidence>
<dbReference type="GO" id="GO:0005737">
    <property type="term" value="C:cytoplasm"/>
    <property type="evidence" value="ECO:0007669"/>
    <property type="project" value="TreeGrafter"/>
</dbReference>
<evidence type="ECO:0000313" key="13">
    <source>
        <dbReference type="Proteomes" id="UP000717515"/>
    </source>
</evidence>
<dbReference type="Gene3D" id="3.30.200.20">
    <property type="entry name" value="Phosphorylase Kinase, domain 1"/>
    <property type="match status" value="1"/>
</dbReference>
<organism evidence="12 13">
    <name type="scientific">Mortierella alpina</name>
    <name type="common">Oleaginous fungus</name>
    <name type="synonym">Mortierella renispora</name>
    <dbReference type="NCBI Taxonomy" id="64518"/>
    <lineage>
        <taxon>Eukaryota</taxon>
        <taxon>Fungi</taxon>
        <taxon>Fungi incertae sedis</taxon>
        <taxon>Mucoromycota</taxon>
        <taxon>Mortierellomycotina</taxon>
        <taxon>Mortierellomycetes</taxon>
        <taxon>Mortierellales</taxon>
        <taxon>Mortierellaceae</taxon>
        <taxon>Mortierella</taxon>
    </lineage>
</organism>
<dbReference type="AlphaFoldDB" id="A0A9P8A098"/>
<dbReference type="PANTHER" id="PTHR47634:SF9">
    <property type="entry name" value="PROTEIN KINASE DOMAIN-CONTAINING PROTEIN-RELATED"/>
    <property type="match status" value="1"/>
</dbReference>
<comment type="catalytic activity">
    <reaction evidence="7">
        <text>L-threonyl-[protein] + ATP = O-phospho-L-threonyl-[protein] + ADP + H(+)</text>
        <dbReference type="Rhea" id="RHEA:46608"/>
        <dbReference type="Rhea" id="RHEA-COMP:11060"/>
        <dbReference type="Rhea" id="RHEA-COMP:11605"/>
        <dbReference type="ChEBI" id="CHEBI:15378"/>
        <dbReference type="ChEBI" id="CHEBI:30013"/>
        <dbReference type="ChEBI" id="CHEBI:30616"/>
        <dbReference type="ChEBI" id="CHEBI:61977"/>
        <dbReference type="ChEBI" id="CHEBI:456216"/>
        <dbReference type="EC" id="2.7.11.1"/>
    </reaction>
</comment>
<dbReference type="CDD" id="cd14136">
    <property type="entry name" value="STKc_SRPK"/>
    <property type="match status" value="1"/>
</dbReference>
<dbReference type="InterPro" id="IPR017441">
    <property type="entry name" value="Protein_kinase_ATP_BS"/>
</dbReference>
<evidence type="ECO:0000313" key="12">
    <source>
        <dbReference type="EMBL" id="KAG9320460.1"/>
    </source>
</evidence>
<keyword evidence="4 9" id="KW-0547">Nucleotide-binding</keyword>
<dbReference type="EMBL" id="JAIFTL010000289">
    <property type="protein sequence ID" value="KAG9320460.1"/>
    <property type="molecule type" value="Genomic_DNA"/>
</dbReference>
<gene>
    <name evidence="12" type="ORF">KVV02_004982</name>
</gene>
<feature type="region of interest" description="Disordered" evidence="10">
    <location>
        <begin position="287"/>
        <end position="339"/>
    </location>
</feature>
<feature type="compositionally biased region" description="Basic and acidic residues" evidence="10">
    <location>
        <begin position="34"/>
        <end position="56"/>
    </location>
</feature>
<dbReference type="PROSITE" id="PS50011">
    <property type="entry name" value="PROTEIN_KINASE_DOM"/>
    <property type="match status" value="1"/>
</dbReference>
<keyword evidence="3" id="KW-0808">Transferase</keyword>
<dbReference type="GO" id="GO:0005634">
    <property type="term" value="C:nucleus"/>
    <property type="evidence" value="ECO:0007669"/>
    <property type="project" value="TreeGrafter"/>
</dbReference>
<evidence type="ECO:0000256" key="1">
    <source>
        <dbReference type="ARBA" id="ARBA00012513"/>
    </source>
</evidence>
<feature type="region of interest" description="Disordered" evidence="10">
    <location>
        <begin position="509"/>
        <end position="638"/>
    </location>
</feature>
<dbReference type="SMART" id="SM01296">
    <property type="entry name" value="N2227"/>
    <property type="match status" value="1"/>
</dbReference>
<dbReference type="Gene3D" id="1.10.510.10">
    <property type="entry name" value="Transferase(Phosphotransferase) domain 1"/>
    <property type="match status" value="1"/>
</dbReference>
<dbReference type="FunFam" id="1.10.510.10:FF:000409">
    <property type="entry name" value="CMGC/SRPK protein kinase"/>
    <property type="match status" value="1"/>
</dbReference>
<evidence type="ECO:0000256" key="5">
    <source>
        <dbReference type="ARBA" id="ARBA00022777"/>
    </source>
</evidence>
<sequence>MASGTLTQTGIDIGVLGNGNLKLDPSAHASEQSENNRDQDKPAHDQKHKTEADPDSHSVYSDEEEDMEDYKKGGYHYVAVGDVFHEGRYLILQKLGWGHFSTVWLARDTVKNRHVALKVVKSATHYTETALDEIKLLEKVVHADPQAPGRKYVVELLDHFMHKGPNGTHVCMVFEVLGENLLSLIKRYRHRGIPMHLVQQIIYQVLMGLDYMHRKCGIIHTDLKPENVLVCVEDVEQVVKGLIGDTDPSSSGCLSRTNTAAKIIGSKPLTHGTTVAVDDCQTDGVTSDIIAPVSPKDDQAQEGTNQQPNADLDANTQKTSSKLERTMSDTTTTKSERAASDKTLISDSCSMPATITVKIADLGNACWEDHHFTNDIQTRQYRSPEVILGAKWGPSTDVWSVACMTFELITSDYLFDPQSGPSFSKNDDHMAQIIELMGHFPRKLAQNGKYSHELFNRRGELRHIQKLRMWPMADVLREKYMMPPGEADALAHFLESMLRLDPAQRATAEKMSQHHWLSYKPGDRPDEALSSTDERRHSHSNLQPGIRQQPQMRDGGDRFSNSRTGDQDITNAMDASIIRSHDRDQESQQQQHGEHSHSHDHSHDHGMDHSHSHDHSHGHSHSQHDHDGHSLEQDHEDEAHEEALHFHKIIKAFSQYKASAMYANHRRRTDFYSLPERQQKMLPLYLERMEKVDDAIEANYEIIKIICEDQDIFVNDDRTITKLNMNERARHAAALHVGGQDMEKVQGTIKQFVRDWSAGGKPERDAIYEPMIQELKDRFSLIPVEERGRIHVLVPGSGLGRLAFDIAHEGFSSQGNEFSYYMLLASNFILNKTKHVNQFRIFPYVHSFSNIVQPDDVLTEALIPDVNPSEIPSGTDFSMVAGDFMEVYGLEQDNFGKWDAVVTCFFIDTAKNIVDYLETLHKVLKTGGVWINAGPLLWHFENTAKEISIELSLEEVLEVARSVGFRIETQGTSKSTYMANPHGMLKYVYECATWTAVKM</sequence>
<evidence type="ECO:0000256" key="7">
    <source>
        <dbReference type="ARBA" id="ARBA00047899"/>
    </source>
</evidence>
<feature type="domain" description="Protein kinase" evidence="11">
    <location>
        <begin position="89"/>
        <end position="517"/>
    </location>
</feature>
<evidence type="ECO:0000256" key="3">
    <source>
        <dbReference type="ARBA" id="ARBA00022679"/>
    </source>
</evidence>
<evidence type="ECO:0000256" key="10">
    <source>
        <dbReference type="SAM" id="MobiDB-lite"/>
    </source>
</evidence>
<feature type="binding site" evidence="9">
    <location>
        <position position="118"/>
    </location>
    <ligand>
        <name>ATP</name>
        <dbReference type="ChEBI" id="CHEBI:30616"/>
    </ligand>
</feature>
<feature type="compositionally biased region" description="Basic and acidic residues" evidence="10">
    <location>
        <begin position="579"/>
        <end position="638"/>
    </location>
</feature>
<keyword evidence="2" id="KW-0723">Serine/threonine-protein kinase</keyword>
<comment type="caution">
    <text evidence="12">The sequence shown here is derived from an EMBL/GenBank/DDBJ whole genome shotgun (WGS) entry which is preliminary data.</text>
</comment>
<feature type="compositionally biased region" description="Basic and acidic residues" evidence="10">
    <location>
        <begin position="521"/>
        <end position="536"/>
    </location>
</feature>
<dbReference type="PROSITE" id="PS00107">
    <property type="entry name" value="PROTEIN_KINASE_ATP"/>
    <property type="match status" value="1"/>
</dbReference>
<dbReference type="InterPro" id="IPR012901">
    <property type="entry name" value="CARME"/>
</dbReference>
<reference evidence="12" key="1">
    <citation type="submission" date="2021-07" db="EMBL/GenBank/DDBJ databases">
        <title>Draft genome of Mortierella alpina, strain LL118, isolated from an aspen leaf litter sample.</title>
        <authorList>
            <person name="Yang S."/>
            <person name="Vinatzer B.A."/>
        </authorList>
    </citation>
    <scope>NUCLEOTIDE SEQUENCE</scope>
    <source>
        <strain evidence="12">LL118</strain>
    </source>
</reference>
<dbReference type="InterPro" id="IPR029063">
    <property type="entry name" value="SAM-dependent_MTases_sf"/>
</dbReference>
<dbReference type="FunFam" id="3.30.200.20:FF:000076">
    <property type="entry name" value="CMGC/SRPK protein kinase"/>
    <property type="match status" value="1"/>
</dbReference>
<dbReference type="SMART" id="SM00220">
    <property type="entry name" value="S_TKc"/>
    <property type="match status" value="1"/>
</dbReference>
<keyword evidence="5" id="KW-0418">Kinase</keyword>
<feature type="compositionally biased region" description="Polar residues" evidence="10">
    <location>
        <begin position="301"/>
        <end position="320"/>
    </location>
</feature>
<feature type="compositionally biased region" description="Polar residues" evidence="10">
    <location>
        <begin position="1"/>
        <end position="10"/>
    </location>
</feature>